<organism evidence="2 3">
    <name type="scientific">Apatococcus lobatus</name>
    <dbReference type="NCBI Taxonomy" id="904363"/>
    <lineage>
        <taxon>Eukaryota</taxon>
        <taxon>Viridiplantae</taxon>
        <taxon>Chlorophyta</taxon>
        <taxon>core chlorophytes</taxon>
        <taxon>Trebouxiophyceae</taxon>
        <taxon>Chlorellales</taxon>
        <taxon>Chlorellaceae</taxon>
        <taxon>Apatococcus</taxon>
    </lineage>
</organism>
<dbReference type="InterPro" id="IPR043502">
    <property type="entry name" value="DNA/RNA_pol_sf"/>
</dbReference>
<feature type="domain" description="DNA-directed DNA polymerase family A palm" evidence="1">
    <location>
        <begin position="10"/>
        <end position="61"/>
    </location>
</feature>
<evidence type="ECO:0000313" key="3">
    <source>
        <dbReference type="Proteomes" id="UP001438707"/>
    </source>
</evidence>
<dbReference type="Pfam" id="PF00476">
    <property type="entry name" value="DNA_pol_A"/>
    <property type="match status" value="1"/>
</dbReference>
<dbReference type="AlphaFoldDB" id="A0AAW1RJE9"/>
<dbReference type="Gene3D" id="3.30.70.370">
    <property type="match status" value="1"/>
</dbReference>
<dbReference type="GO" id="GO:0006302">
    <property type="term" value="P:double-strand break repair"/>
    <property type="evidence" value="ECO:0007669"/>
    <property type="project" value="TreeGrafter"/>
</dbReference>
<evidence type="ECO:0000259" key="1">
    <source>
        <dbReference type="Pfam" id="PF00476"/>
    </source>
</evidence>
<dbReference type="PANTHER" id="PTHR10133:SF62">
    <property type="entry name" value="DNA POLYMERASE THETA"/>
    <property type="match status" value="1"/>
</dbReference>
<accession>A0AAW1RJE9</accession>
<comment type="caution">
    <text evidence="2">The sequence shown here is derived from an EMBL/GenBank/DDBJ whole genome shotgun (WGS) entry which is preliminary data.</text>
</comment>
<sequence>MFRPTDTKPKAMIMQQQLRRQAVNTVPQGSAADLVKLVMIQLAQQLPESLPNNGCRVLLQVIHHQGIFCW</sequence>
<reference evidence="2 3" key="1">
    <citation type="journal article" date="2024" name="Nat. Commun.">
        <title>Phylogenomics reveals the evolutionary origins of lichenization in chlorophyte algae.</title>
        <authorList>
            <person name="Puginier C."/>
            <person name="Libourel C."/>
            <person name="Otte J."/>
            <person name="Skaloud P."/>
            <person name="Haon M."/>
            <person name="Grisel S."/>
            <person name="Petersen M."/>
            <person name="Berrin J.G."/>
            <person name="Delaux P.M."/>
            <person name="Dal Grande F."/>
            <person name="Keller J."/>
        </authorList>
    </citation>
    <scope>NUCLEOTIDE SEQUENCE [LARGE SCALE GENOMIC DNA]</scope>
    <source>
        <strain evidence="2 3">SAG 2145</strain>
    </source>
</reference>
<name>A0AAW1RJE9_9CHLO</name>
<proteinExistence type="predicted"/>
<evidence type="ECO:0000313" key="2">
    <source>
        <dbReference type="EMBL" id="KAK9833759.1"/>
    </source>
</evidence>
<dbReference type="EMBL" id="JALJOS010000010">
    <property type="protein sequence ID" value="KAK9833759.1"/>
    <property type="molecule type" value="Genomic_DNA"/>
</dbReference>
<dbReference type="SUPFAM" id="SSF56672">
    <property type="entry name" value="DNA/RNA polymerases"/>
    <property type="match status" value="1"/>
</dbReference>
<dbReference type="GO" id="GO:0003677">
    <property type="term" value="F:DNA binding"/>
    <property type="evidence" value="ECO:0007669"/>
    <property type="project" value="InterPro"/>
</dbReference>
<dbReference type="InterPro" id="IPR001098">
    <property type="entry name" value="DNA-dir_DNA_pol_A_palm_dom"/>
</dbReference>
<dbReference type="InterPro" id="IPR002298">
    <property type="entry name" value="DNA_polymerase_A"/>
</dbReference>
<dbReference type="Proteomes" id="UP001438707">
    <property type="component" value="Unassembled WGS sequence"/>
</dbReference>
<dbReference type="PANTHER" id="PTHR10133">
    <property type="entry name" value="DNA POLYMERASE I"/>
    <property type="match status" value="1"/>
</dbReference>
<gene>
    <name evidence="2" type="ORF">WJX74_005138</name>
</gene>
<dbReference type="GO" id="GO:0003887">
    <property type="term" value="F:DNA-directed DNA polymerase activity"/>
    <property type="evidence" value="ECO:0007669"/>
    <property type="project" value="InterPro"/>
</dbReference>
<protein>
    <recommendedName>
        <fullName evidence="1">DNA-directed DNA polymerase family A palm domain-containing protein</fullName>
    </recommendedName>
</protein>
<keyword evidence="3" id="KW-1185">Reference proteome</keyword>
<dbReference type="GO" id="GO:0006261">
    <property type="term" value="P:DNA-templated DNA replication"/>
    <property type="evidence" value="ECO:0007669"/>
    <property type="project" value="InterPro"/>
</dbReference>